<reference evidence="2" key="1">
    <citation type="submission" date="2025-08" db="UniProtKB">
        <authorList>
            <consortium name="RefSeq"/>
        </authorList>
    </citation>
    <scope>IDENTIFICATION</scope>
</reference>
<dbReference type="OrthoDB" id="7825903at2759"/>
<evidence type="ECO:0000313" key="2">
    <source>
        <dbReference type="RefSeq" id="XP_016970156.1"/>
    </source>
</evidence>
<protein>
    <submittedName>
        <fullName evidence="2">Uncharacterized protein LOC108037987</fullName>
    </submittedName>
</protein>
<feature type="region of interest" description="Disordered" evidence="1">
    <location>
        <begin position="33"/>
        <end position="55"/>
    </location>
</feature>
<feature type="compositionally biased region" description="Basic and acidic residues" evidence="1">
    <location>
        <begin position="35"/>
        <end position="55"/>
    </location>
</feature>
<evidence type="ECO:0000256" key="1">
    <source>
        <dbReference type="SAM" id="MobiDB-lite"/>
    </source>
</evidence>
<dbReference type="RefSeq" id="XP_016970156.1">
    <property type="nucleotide sequence ID" value="XM_017114667.1"/>
</dbReference>
<name>A0A6P4E9Q3_DRORH</name>
<dbReference type="AlphaFoldDB" id="A0A6P4E9Q3"/>
<sequence length="106" mass="12836">MLPTNLSLPIFFRLAVRQATCRKTGRVAYSTRRIQGMEDPNRTDENLRRDEPNPEYHRAPRCYVKSFQKHQDQVHTDDGVRTIRFNNPRYRWADFRRRMVYGTYDI</sequence>
<gene>
    <name evidence="2" type="primary">LOC108037987</name>
</gene>
<dbReference type="OMA" id="APRCYVK"/>
<accession>A0A6P4E9Q3</accession>
<organism evidence="2">
    <name type="scientific">Drosophila rhopaloa</name>
    <name type="common">Fruit fly</name>
    <dbReference type="NCBI Taxonomy" id="1041015"/>
    <lineage>
        <taxon>Eukaryota</taxon>
        <taxon>Metazoa</taxon>
        <taxon>Ecdysozoa</taxon>
        <taxon>Arthropoda</taxon>
        <taxon>Hexapoda</taxon>
        <taxon>Insecta</taxon>
        <taxon>Pterygota</taxon>
        <taxon>Neoptera</taxon>
        <taxon>Endopterygota</taxon>
        <taxon>Diptera</taxon>
        <taxon>Brachycera</taxon>
        <taxon>Muscomorpha</taxon>
        <taxon>Ephydroidea</taxon>
        <taxon>Drosophilidae</taxon>
        <taxon>Drosophila</taxon>
        <taxon>Sophophora</taxon>
    </lineage>
</organism>
<proteinExistence type="predicted"/>